<dbReference type="Proteomes" id="UP000192441">
    <property type="component" value="Unassembled WGS sequence"/>
</dbReference>
<evidence type="ECO:0000313" key="3">
    <source>
        <dbReference type="Proteomes" id="UP000192441"/>
    </source>
</evidence>
<reference evidence="1" key="3">
    <citation type="submission" date="2020-02" db="EMBL/GenBank/DDBJ databases">
        <authorList>
            <person name="Matsumoto Y."/>
            <person name="Kinjo T."/>
            <person name="Motooka D."/>
            <person name="Nabeya D."/>
            <person name="Jung N."/>
            <person name="Uechi K."/>
            <person name="Horii T."/>
            <person name="Iida T."/>
            <person name="Fujita J."/>
            <person name="Nakamura S."/>
        </authorList>
    </citation>
    <scope>NUCLEOTIDE SEQUENCE</scope>
    <source>
        <strain evidence="1">JCM 12687</strain>
        <plasmid evidence="1">pJCM12687</plasmid>
    </source>
</reference>
<dbReference type="AlphaFoldDB" id="A0A7I7WDH4"/>
<dbReference type="EMBL" id="AP022607">
    <property type="protein sequence ID" value="BBZ15047.1"/>
    <property type="molecule type" value="Genomic_DNA"/>
</dbReference>
<sequence>MVEVDPELLHSGAKMTHGAAKHVASGADQLAGTSVPSGIFGDFPAAENFHARLTVHHQEHVALMRQHHAVLANVGDKAHAAATGFVRTDDENAASIRSVGRDAV</sequence>
<evidence type="ECO:0000313" key="2">
    <source>
        <dbReference type="EMBL" id="ORA29886.1"/>
    </source>
</evidence>
<gene>
    <name evidence="2" type="ORF">BST20_27865</name>
    <name evidence="1" type="ORF">MBRA_52420</name>
</gene>
<organism evidence="2 3">
    <name type="scientific">Mycobacterium branderi</name>
    <dbReference type="NCBI Taxonomy" id="43348"/>
    <lineage>
        <taxon>Bacteria</taxon>
        <taxon>Bacillati</taxon>
        <taxon>Actinomycetota</taxon>
        <taxon>Actinomycetes</taxon>
        <taxon>Mycobacteriales</taxon>
        <taxon>Mycobacteriaceae</taxon>
        <taxon>Mycobacterium</taxon>
    </lineage>
</organism>
<dbReference type="RefSeq" id="WP_163659880.1">
    <property type="nucleotide sequence ID" value="NZ_AP022607.1"/>
</dbReference>
<protein>
    <recommendedName>
        <fullName evidence="5">DUF2563 domain-containing protein</fullName>
    </recommendedName>
</protein>
<reference evidence="2 3" key="1">
    <citation type="submission" date="2016-12" db="EMBL/GenBank/DDBJ databases">
        <title>The new phylogeny of genus Mycobacterium.</title>
        <authorList>
            <person name="Tortoli E."/>
            <person name="Trovato A."/>
            <person name="Cirillo D.M."/>
        </authorList>
    </citation>
    <scope>NUCLEOTIDE SEQUENCE [LARGE SCALE GENOMIC DNA]</scope>
    <source>
        <strain evidence="2 3">DSM 44624</strain>
    </source>
</reference>
<name>A0A7I7WDH4_9MYCO</name>
<reference evidence="1 4" key="2">
    <citation type="journal article" date="2019" name="Emerg. Microbes Infect.">
        <title>Comprehensive subspecies identification of 175 nontuberculous mycobacteria species based on 7547 genomic profiles.</title>
        <authorList>
            <person name="Matsumoto Y."/>
            <person name="Kinjo T."/>
            <person name="Motooka D."/>
            <person name="Nabeya D."/>
            <person name="Jung N."/>
            <person name="Uechi K."/>
            <person name="Horii T."/>
            <person name="Iida T."/>
            <person name="Fujita J."/>
            <person name="Nakamura S."/>
        </authorList>
    </citation>
    <scope>NUCLEOTIDE SEQUENCE [LARGE SCALE GENOMIC DNA]</scope>
    <source>
        <strain evidence="1 4">JCM 12687</strain>
        <plasmid evidence="1">pJCM12687</plasmid>
    </source>
</reference>
<dbReference type="Proteomes" id="UP000467379">
    <property type="component" value="Plasmid pJCM12687"/>
</dbReference>
<dbReference type="EMBL" id="MVHM01000034">
    <property type="protein sequence ID" value="ORA29886.1"/>
    <property type="molecule type" value="Genomic_DNA"/>
</dbReference>
<proteinExistence type="predicted"/>
<dbReference type="InterPro" id="IPR022534">
    <property type="entry name" value="DUF2563"/>
</dbReference>
<accession>A0A7I7WDH4</accession>
<evidence type="ECO:0000313" key="4">
    <source>
        <dbReference type="Proteomes" id="UP000467379"/>
    </source>
</evidence>
<keyword evidence="4" id="KW-1185">Reference proteome</keyword>
<evidence type="ECO:0000313" key="1">
    <source>
        <dbReference type="EMBL" id="BBZ15047.1"/>
    </source>
</evidence>
<evidence type="ECO:0008006" key="5">
    <source>
        <dbReference type="Google" id="ProtNLM"/>
    </source>
</evidence>
<dbReference type="Pfam" id="PF10817">
    <property type="entry name" value="DUF2563"/>
    <property type="match status" value="1"/>
</dbReference>
<geneLocation type="plasmid" evidence="1 4">
    <name>pJCM12687</name>
</geneLocation>
<keyword evidence="1" id="KW-0614">Plasmid</keyword>